<sequence length="661" mass="73427">MESKVLDFKEEVEGSLVLKGYSGRPDKAGTLIGYKLELPGYKQAMYYRGPWWPYGGNRGLGERLSKSSKEGGFFSILELNNGEYLAILPLCGEHAYAWFAPRDGQLELRLGTRGKARVKGNIPVVAWSRADNPYEACYRVWKKASETEQIQGWMKLREEKTYPGMFHYLGWCSWEEFRKKISSKALVKMHQTLEQNELPIRYMLIDDGHFSPQTLMPLKTTFPQGYKPLTNLRNEDGIKWIGMWHALAGNANAMHPGTPPELAEVMMTLPNGRALPKPDEQSIRAFMEYLVSRSEKDGVDFLKVDFCGTLLAYYAGTASGKVVTQFPASNENAIANPHATTVKYSRIYQEVVAKHFDGLLNCNWHTPQFIFNSGENVVGRCSSDYKLSVEKASEHLHMSYGTMPWLGQVAWGDHDMFHSGDPVAARVMAISKALSGGPVYLSDNPGHLVPEVVWPLCYQDGKLLRPLAPGAPVPEDIFRESEDPGLFRAMAPLANRSVAIVVHNFHGDGKKVAPSYSTKLTPHIYQAASGMIQPYAGKWEIPGEGLIVYNHQSKSAQVFGTDGLDVEIQGFGGRLFQLSPIDDGWSFIGRTDKYLSAAAGEVKERTPSKLTIRLTEAGPFAVWLKHGKPQAEGVTFQAKGNGLFVAELPVTGKPATIEISR</sequence>
<gene>
    <name evidence="2" type="ORF">HW115_15235</name>
</gene>
<dbReference type="Gene3D" id="3.20.20.70">
    <property type="entry name" value="Aldolase class I"/>
    <property type="match status" value="1"/>
</dbReference>
<evidence type="ECO:0000313" key="2">
    <source>
        <dbReference type="EMBL" id="NWK56975.1"/>
    </source>
</evidence>
<dbReference type="Proteomes" id="UP000557872">
    <property type="component" value="Unassembled WGS sequence"/>
</dbReference>
<dbReference type="PANTHER" id="PTHR31268">
    <property type="match status" value="1"/>
</dbReference>
<dbReference type="AlphaFoldDB" id="A0A851GPC6"/>
<keyword evidence="1" id="KW-0119">Carbohydrate metabolism</keyword>
<evidence type="ECO:0008006" key="4">
    <source>
        <dbReference type="Google" id="ProtNLM"/>
    </source>
</evidence>
<dbReference type="InterPro" id="IPR017853">
    <property type="entry name" value="GH"/>
</dbReference>
<keyword evidence="3" id="KW-1185">Reference proteome</keyword>
<name>A0A851GPC6_9BACT</name>
<dbReference type="RefSeq" id="WP_178933810.1">
    <property type="nucleotide sequence ID" value="NZ_JACBAZ010000007.1"/>
</dbReference>
<dbReference type="InterPro" id="IPR013785">
    <property type="entry name" value="Aldolase_TIM"/>
</dbReference>
<dbReference type="InterPro" id="IPR008811">
    <property type="entry name" value="Glycosyl_hydrolases_36"/>
</dbReference>
<accession>A0A851GPC6</accession>
<dbReference type="PANTHER" id="PTHR31268:SF32">
    <property type="entry name" value="GALACTINOL--SUCROSE GALACTOSYLTRANSFERASE 2-RELATED"/>
    <property type="match status" value="1"/>
</dbReference>
<reference evidence="2 3" key="1">
    <citation type="submission" date="2020-07" db="EMBL/GenBank/DDBJ databases">
        <title>Roseicoccus Jingziensis gen. nov., sp. nov., isolated from coastal seawater.</title>
        <authorList>
            <person name="Feng X."/>
        </authorList>
    </citation>
    <scope>NUCLEOTIDE SEQUENCE [LARGE SCALE GENOMIC DNA]</scope>
    <source>
        <strain evidence="2 3">N1E253</strain>
    </source>
</reference>
<dbReference type="EMBL" id="JACBAZ010000007">
    <property type="protein sequence ID" value="NWK56975.1"/>
    <property type="molecule type" value="Genomic_DNA"/>
</dbReference>
<organism evidence="2 3">
    <name type="scientific">Oceaniferula marina</name>
    <dbReference type="NCBI Taxonomy" id="2748318"/>
    <lineage>
        <taxon>Bacteria</taxon>
        <taxon>Pseudomonadati</taxon>
        <taxon>Verrucomicrobiota</taxon>
        <taxon>Verrucomicrobiia</taxon>
        <taxon>Verrucomicrobiales</taxon>
        <taxon>Verrucomicrobiaceae</taxon>
        <taxon>Oceaniferula</taxon>
    </lineage>
</organism>
<evidence type="ECO:0000256" key="1">
    <source>
        <dbReference type="ARBA" id="ARBA00023277"/>
    </source>
</evidence>
<comment type="caution">
    <text evidence="2">The sequence shown here is derived from an EMBL/GenBank/DDBJ whole genome shotgun (WGS) entry which is preliminary data.</text>
</comment>
<evidence type="ECO:0000313" key="3">
    <source>
        <dbReference type="Proteomes" id="UP000557872"/>
    </source>
</evidence>
<dbReference type="SUPFAM" id="SSF51445">
    <property type="entry name" value="(Trans)glycosidases"/>
    <property type="match status" value="1"/>
</dbReference>
<protein>
    <recommendedName>
        <fullName evidence="4">Raffinose synthase</fullName>
    </recommendedName>
</protein>
<proteinExistence type="predicted"/>
<dbReference type="Pfam" id="PF05691">
    <property type="entry name" value="Raffinose_syn"/>
    <property type="match status" value="2"/>
</dbReference>